<gene>
    <name evidence="5" type="ORF">A6J77_007600</name>
</gene>
<evidence type="ECO:0000256" key="1">
    <source>
        <dbReference type="ARBA" id="ARBA00023015"/>
    </source>
</evidence>
<dbReference type="Proteomes" id="UP000192813">
    <property type="component" value="Unassembled WGS sequence"/>
</dbReference>
<dbReference type="Pfam" id="PF01418">
    <property type="entry name" value="HTH_6"/>
    <property type="match status" value="1"/>
</dbReference>
<dbReference type="InterPro" id="IPR000281">
    <property type="entry name" value="HTH_RpiR"/>
</dbReference>
<dbReference type="InterPro" id="IPR047640">
    <property type="entry name" value="RpiR-like"/>
</dbReference>
<keyword evidence="3" id="KW-0804">Transcription</keyword>
<dbReference type="PROSITE" id="PS51071">
    <property type="entry name" value="HTH_RPIR"/>
    <property type="match status" value="1"/>
</dbReference>
<dbReference type="PANTHER" id="PTHR30514">
    <property type="entry name" value="GLUCOKINASE"/>
    <property type="match status" value="1"/>
</dbReference>
<evidence type="ECO:0000256" key="2">
    <source>
        <dbReference type="ARBA" id="ARBA00023125"/>
    </source>
</evidence>
<dbReference type="InterPro" id="IPR009057">
    <property type="entry name" value="Homeodomain-like_sf"/>
</dbReference>
<keyword evidence="1" id="KW-0805">Transcription regulation</keyword>
<evidence type="ECO:0000259" key="4">
    <source>
        <dbReference type="PROSITE" id="PS51071"/>
    </source>
</evidence>
<dbReference type="PANTHER" id="PTHR30514:SF10">
    <property type="entry name" value="MURR_RPIR FAMILY TRANSCRIPTIONAL REGULATOR"/>
    <property type="match status" value="1"/>
</dbReference>
<dbReference type="Pfam" id="PF01380">
    <property type="entry name" value="SIS"/>
    <property type="match status" value="1"/>
</dbReference>
<comment type="caution">
    <text evidence="5">The sequence shown here is derived from an EMBL/GenBank/DDBJ whole genome shotgun (WGS) entry which is preliminary data.</text>
</comment>
<dbReference type="InterPro" id="IPR001347">
    <property type="entry name" value="SIS_dom"/>
</dbReference>
<dbReference type="SUPFAM" id="SSF46689">
    <property type="entry name" value="Homeodomain-like"/>
    <property type="match status" value="1"/>
</dbReference>
<keyword evidence="2" id="KW-0238">DNA-binding</keyword>
<dbReference type="GO" id="GO:0097367">
    <property type="term" value="F:carbohydrate derivative binding"/>
    <property type="evidence" value="ECO:0007669"/>
    <property type="project" value="InterPro"/>
</dbReference>
<dbReference type="InterPro" id="IPR046348">
    <property type="entry name" value="SIS_dom_sf"/>
</dbReference>
<evidence type="ECO:0000313" key="5">
    <source>
        <dbReference type="EMBL" id="PNL92100.1"/>
    </source>
</evidence>
<dbReference type="InterPro" id="IPR036388">
    <property type="entry name" value="WH-like_DNA-bd_sf"/>
</dbReference>
<dbReference type="GO" id="GO:0003677">
    <property type="term" value="F:DNA binding"/>
    <property type="evidence" value="ECO:0007669"/>
    <property type="project" value="UniProtKB-KW"/>
</dbReference>
<dbReference type="AlphaFoldDB" id="A0A2J9PQ35"/>
<dbReference type="Gene3D" id="3.40.50.10490">
    <property type="entry name" value="Glucose-6-phosphate isomerase like protein, domain 1"/>
    <property type="match status" value="1"/>
</dbReference>
<protein>
    <submittedName>
        <fullName evidence="5">MurR/RpiR family transcriptional regulator</fullName>
    </submittedName>
</protein>
<proteinExistence type="predicted"/>
<sequence>MNLVQALKNDQKFTPNEKRIAAYILSNPLATSQFNLTDLATKTYTSHSAIVRFTQKLGFEGFRDFRVALIAYAQQERFKEGAVDANFPFVPEDSTSDIADKMASLTKQTIEAMQANLDERTFEACVKTLLDAKRIFIFAKGDTQISARSFQNKLAKLGIFIVIAEEYADEAWVASNILKTDCAIFTSYRADSVKYQQFINILKAESVPTILISSLDAKILAGMTDHWLTTIDLERSDSLKIGTFSSQIAIEYIFNVLYAMIYMTNYQENNEQIAKKFTRIQRGALDD</sequence>
<evidence type="ECO:0000256" key="3">
    <source>
        <dbReference type="ARBA" id="ARBA00023163"/>
    </source>
</evidence>
<name>A0A2J9PQ35_9LACT</name>
<dbReference type="CDD" id="cd05013">
    <property type="entry name" value="SIS_RpiR"/>
    <property type="match status" value="1"/>
</dbReference>
<dbReference type="EMBL" id="NBTM02000001">
    <property type="protein sequence ID" value="PNL92100.1"/>
    <property type="molecule type" value="Genomic_DNA"/>
</dbReference>
<dbReference type="Gene3D" id="1.10.10.10">
    <property type="entry name" value="Winged helix-like DNA-binding domain superfamily/Winged helix DNA-binding domain"/>
    <property type="match status" value="1"/>
</dbReference>
<dbReference type="InterPro" id="IPR035472">
    <property type="entry name" value="RpiR-like_SIS"/>
</dbReference>
<dbReference type="SUPFAM" id="SSF53697">
    <property type="entry name" value="SIS domain"/>
    <property type="match status" value="1"/>
</dbReference>
<accession>A0A2J9PQ35</accession>
<dbReference type="GO" id="GO:1901135">
    <property type="term" value="P:carbohydrate derivative metabolic process"/>
    <property type="evidence" value="ECO:0007669"/>
    <property type="project" value="InterPro"/>
</dbReference>
<evidence type="ECO:0000313" key="6">
    <source>
        <dbReference type="Proteomes" id="UP000192813"/>
    </source>
</evidence>
<dbReference type="GO" id="GO:0003700">
    <property type="term" value="F:DNA-binding transcription factor activity"/>
    <property type="evidence" value="ECO:0007669"/>
    <property type="project" value="InterPro"/>
</dbReference>
<feature type="domain" description="HTH rpiR-type" evidence="4">
    <location>
        <begin position="1"/>
        <end position="76"/>
    </location>
</feature>
<organism evidence="5 6">
    <name type="scientific">Aerococcus viridans</name>
    <dbReference type="NCBI Taxonomy" id="1377"/>
    <lineage>
        <taxon>Bacteria</taxon>
        <taxon>Bacillati</taxon>
        <taxon>Bacillota</taxon>
        <taxon>Bacilli</taxon>
        <taxon>Lactobacillales</taxon>
        <taxon>Aerococcaceae</taxon>
        <taxon>Aerococcus</taxon>
    </lineage>
</organism>
<dbReference type="RefSeq" id="WP_083069628.1">
    <property type="nucleotide sequence ID" value="NZ_JALXKY010000002.1"/>
</dbReference>
<reference evidence="6" key="1">
    <citation type="submission" date="2017-12" db="EMBL/GenBank/DDBJ databases">
        <title>FDA dAtabase for Regulatory Grade micrObial Sequences (FDA-ARGOS): Supporting development and validation of Infectious Disease Dx tests.</title>
        <authorList>
            <person name="Hoffmann M."/>
            <person name="Allard M."/>
            <person name="Evans P."/>
            <person name="Brown E."/>
            <person name="Tallon L."/>
            <person name="Sadzewicz L."/>
            <person name="Sengamalay N."/>
            <person name="Ott S."/>
            <person name="Godinez A."/>
            <person name="Nagaraj S."/>
            <person name="Vavikolanu K."/>
            <person name="Aluvathingal J."/>
            <person name="Nadendla S."/>
            <person name="Sichtig H."/>
        </authorList>
    </citation>
    <scope>NUCLEOTIDE SEQUENCE [LARGE SCALE GENOMIC DNA]</scope>
    <source>
        <strain evidence="6">FDAARGOS_249</strain>
    </source>
</reference>